<dbReference type="InterPro" id="IPR007497">
    <property type="entry name" value="SIMPL/DUF541"/>
</dbReference>
<comment type="caution">
    <text evidence="2">The sequence shown here is derived from an EMBL/GenBank/DDBJ whole genome shotgun (WGS) entry which is preliminary data.</text>
</comment>
<dbReference type="Proteomes" id="UP000663792">
    <property type="component" value="Unassembled WGS sequence"/>
</dbReference>
<feature type="region of interest" description="Disordered" evidence="1">
    <location>
        <begin position="1"/>
        <end position="21"/>
    </location>
</feature>
<sequence length="216" mass="22562">MIEPSDVDAGSSVTVSGTGSAATPVDRATVRLNVDVLRPDPGEAFRDAATTSARVLALVAGQGVEARHVRTQDISLGPRSDYHAGQERLLGYAATQRLSVELPRLDGIEQLLSDLAADSDGGLRIDGVTFSATDLVDASVVARERAFDDARTKAEHYAALSGRQLGRVLRLEEGAAPVVPMLRESVALAASAGPPMPVAAGDADVTVGIIVVWELR</sequence>
<dbReference type="Gene3D" id="3.30.110.170">
    <property type="entry name" value="Protein of unknown function (DUF541), domain 1"/>
    <property type="match status" value="1"/>
</dbReference>
<name>A0A938YIF1_9ACTN</name>
<protein>
    <submittedName>
        <fullName evidence="2">SIMPL domain-containing protein</fullName>
    </submittedName>
</protein>
<feature type="compositionally biased region" description="Low complexity" evidence="1">
    <location>
        <begin position="7"/>
        <end position="21"/>
    </location>
</feature>
<dbReference type="GO" id="GO:0006974">
    <property type="term" value="P:DNA damage response"/>
    <property type="evidence" value="ECO:0007669"/>
    <property type="project" value="TreeGrafter"/>
</dbReference>
<evidence type="ECO:0000256" key="1">
    <source>
        <dbReference type="SAM" id="MobiDB-lite"/>
    </source>
</evidence>
<proteinExistence type="predicted"/>
<keyword evidence="3" id="KW-1185">Reference proteome</keyword>
<dbReference type="PANTHER" id="PTHR34387:SF1">
    <property type="entry name" value="PERIPLASMIC IMMUNOGENIC PROTEIN"/>
    <property type="match status" value="1"/>
</dbReference>
<gene>
    <name evidence="2" type="ORF">JL106_16605</name>
</gene>
<dbReference type="Pfam" id="PF04402">
    <property type="entry name" value="SIMPL"/>
    <property type="match status" value="1"/>
</dbReference>
<dbReference type="RefSeq" id="WP_205261864.1">
    <property type="nucleotide sequence ID" value="NZ_JAERWK010000021.1"/>
</dbReference>
<dbReference type="PANTHER" id="PTHR34387">
    <property type="entry name" value="SLR1258 PROTEIN"/>
    <property type="match status" value="1"/>
</dbReference>
<dbReference type="InterPro" id="IPR052022">
    <property type="entry name" value="26kDa_periplasmic_antigen"/>
</dbReference>
<dbReference type="Gene3D" id="3.30.70.2970">
    <property type="entry name" value="Protein of unknown function (DUF541), domain 2"/>
    <property type="match status" value="1"/>
</dbReference>
<evidence type="ECO:0000313" key="3">
    <source>
        <dbReference type="Proteomes" id="UP000663792"/>
    </source>
</evidence>
<dbReference type="EMBL" id="JAERWK010000021">
    <property type="protein sequence ID" value="MBM9468907.1"/>
    <property type="molecule type" value="Genomic_DNA"/>
</dbReference>
<accession>A0A938YIF1</accession>
<reference evidence="2" key="1">
    <citation type="submission" date="2021-01" db="EMBL/GenBank/DDBJ databases">
        <title>YIM 132084 draft genome.</title>
        <authorList>
            <person name="An D."/>
        </authorList>
    </citation>
    <scope>NUCLEOTIDE SEQUENCE</scope>
    <source>
        <strain evidence="2">YIM 132084</strain>
    </source>
</reference>
<organism evidence="2 3">
    <name type="scientific">Nakamurella leprariae</name>
    <dbReference type="NCBI Taxonomy" id="2803911"/>
    <lineage>
        <taxon>Bacteria</taxon>
        <taxon>Bacillati</taxon>
        <taxon>Actinomycetota</taxon>
        <taxon>Actinomycetes</taxon>
        <taxon>Nakamurellales</taxon>
        <taxon>Nakamurellaceae</taxon>
        <taxon>Nakamurella</taxon>
    </lineage>
</organism>
<dbReference type="AlphaFoldDB" id="A0A938YIF1"/>
<evidence type="ECO:0000313" key="2">
    <source>
        <dbReference type="EMBL" id="MBM9468907.1"/>
    </source>
</evidence>